<keyword evidence="5" id="KW-1133">Transmembrane helix</keyword>
<dbReference type="PANTHER" id="PTHR30558">
    <property type="entry name" value="EXBD MEMBRANE COMPONENT OF PMF-DRIVEN MACROMOLECULE IMPORT SYSTEM"/>
    <property type="match status" value="1"/>
</dbReference>
<evidence type="ECO:0000313" key="8">
    <source>
        <dbReference type="EMBL" id="MFD0965241.1"/>
    </source>
</evidence>
<organism evidence="8 9">
    <name type="scientific">Pseudofulvibacter geojedonensis</name>
    <dbReference type="NCBI Taxonomy" id="1123758"/>
    <lineage>
        <taxon>Bacteria</taxon>
        <taxon>Pseudomonadati</taxon>
        <taxon>Bacteroidota</taxon>
        <taxon>Flavobacteriia</taxon>
        <taxon>Flavobacteriales</taxon>
        <taxon>Flavobacteriaceae</taxon>
        <taxon>Pseudofulvibacter</taxon>
    </lineage>
</organism>
<dbReference type="Pfam" id="PF02472">
    <property type="entry name" value="ExbD"/>
    <property type="match status" value="1"/>
</dbReference>
<comment type="caution">
    <text evidence="8">The sequence shown here is derived from an EMBL/GenBank/DDBJ whole genome shotgun (WGS) entry which is preliminary data.</text>
</comment>
<accession>A0ABW3I5S2</accession>
<evidence type="ECO:0000256" key="7">
    <source>
        <dbReference type="RuleBase" id="RU003879"/>
    </source>
</evidence>
<protein>
    <submittedName>
        <fullName evidence="8">ExbD/TolR family protein</fullName>
    </submittedName>
</protein>
<sequence>MAKRNIPEVNAGSMADIAFLLLIFFLVTTTIEQDNGVTRKLPRWEETPPPNPPVIKKKNIFTVVVNKDDRMLVEDELMELKDLRQAAIDFIDNGGGKNDKGESCDYCKGARSASSSDHPSKAIIALQNERETKYETYVAIQNELGAAYTFLRDREAERLYGAGNTYTRMNTIYKDPKVKDAAMKDKLKERLDKLKNMYPQIISEAEPK</sequence>
<name>A0ABW3I5S2_9FLAO</name>
<evidence type="ECO:0000256" key="5">
    <source>
        <dbReference type="ARBA" id="ARBA00022989"/>
    </source>
</evidence>
<keyword evidence="4 7" id="KW-0812">Transmembrane</keyword>
<keyword evidence="9" id="KW-1185">Reference proteome</keyword>
<dbReference type="RefSeq" id="WP_377717443.1">
    <property type="nucleotide sequence ID" value="NZ_JBHTJM010000011.1"/>
</dbReference>
<comment type="similarity">
    <text evidence="2 7">Belongs to the ExbD/TolR family.</text>
</comment>
<dbReference type="PANTHER" id="PTHR30558:SF3">
    <property type="entry name" value="BIOPOLYMER TRANSPORT PROTEIN EXBD-RELATED"/>
    <property type="match status" value="1"/>
</dbReference>
<keyword evidence="7" id="KW-0653">Protein transport</keyword>
<reference evidence="9" key="1">
    <citation type="journal article" date="2019" name="Int. J. Syst. Evol. Microbiol.">
        <title>The Global Catalogue of Microorganisms (GCM) 10K type strain sequencing project: providing services to taxonomists for standard genome sequencing and annotation.</title>
        <authorList>
            <consortium name="The Broad Institute Genomics Platform"/>
            <consortium name="The Broad Institute Genome Sequencing Center for Infectious Disease"/>
            <person name="Wu L."/>
            <person name="Ma J."/>
        </authorList>
    </citation>
    <scope>NUCLEOTIDE SEQUENCE [LARGE SCALE GENOMIC DNA]</scope>
    <source>
        <strain evidence="9">CCUG 62114</strain>
    </source>
</reference>
<dbReference type="InterPro" id="IPR003400">
    <property type="entry name" value="ExbD"/>
</dbReference>
<evidence type="ECO:0000256" key="3">
    <source>
        <dbReference type="ARBA" id="ARBA00022475"/>
    </source>
</evidence>
<dbReference type="EMBL" id="JBHTJM010000011">
    <property type="protein sequence ID" value="MFD0965241.1"/>
    <property type="molecule type" value="Genomic_DNA"/>
</dbReference>
<keyword evidence="6" id="KW-0472">Membrane</keyword>
<keyword evidence="3" id="KW-1003">Cell membrane</keyword>
<keyword evidence="7" id="KW-0813">Transport</keyword>
<evidence type="ECO:0000313" key="9">
    <source>
        <dbReference type="Proteomes" id="UP001596997"/>
    </source>
</evidence>
<proteinExistence type="inferred from homology"/>
<comment type="subcellular location">
    <subcellularLocation>
        <location evidence="1">Cell membrane</location>
        <topology evidence="1">Single-pass membrane protein</topology>
    </subcellularLocation>
    <subcellularLocation>
        <location evidence="7">Cell membrane</location>
        <topology evidence="7">Single-pass type II membrane protein</topology>
    </subcellularLocation>
</comment>
<evidence type="ECO:0000256" key="6">
    <source>
        <dbReference type="ARBA" id="ARBA00023136"/>
    </source>
</evidence>
<evidence type="ECO:0000256" key="1">
    <source>
        <dbReference type="ARBA" id="ARBA00004162"/>
    </source>
</evidence>
<evidence type="ECO:0000256" key="2">
    <source>
        <dbReference type="ARBA" id="ARBA00005811"/>
    </source>
</evidence>
<gene>
    <name evidence="8" type="ORF">ACFQ1O_14585</name>
</gene>
<evidence type="ECO:0000256" key="4">
    <source>
        <dbReference type="ARBA" id="ARBA00022692"/>
    </source>
</evidence>
<dbReference type="Proteomes" id="UP001596997">
    <property type="component" value="Unassembled WGS sequence"/>
</dbReference>